<feature type="coiled-coil region" evidence="1">
    <location>
        <begin position="58"/>
        <end position="85"/>
    </location>
</feature>
<reference evidence="2 3" key="1">
    <citation type="submission" date="2019-04" db="EMBL/GenBank/DDBJ databases">
        <title>Genome sequencing of Clostridium botulinum Groups I-IV and Clostridium butyricum.</title>
        <authorList>
            <person name="Brunt J."/>
            <person name="Van Vliet A.H.M."/>
            <person name="Stringer S.C."/>
            <person name="Carter A.T."/>
            <person name="Peck M.W."/>
        </authorList>
    </citation>
    <scope>NUCLEOTIDE SEQUENCE [LARGE SCALE GENOMIC DNA]</scope>
    <source>
        <strain evidence="2 3">IFR 18/094</strain>
    </source>
</reference>
<keyword evidence="1" id="KW-0175">Coiled coil</keyword>
<dbReference type="RefSeq" id="WP_163249298.1">
    <property type="nucleotide sequence ID" value="NZ_SXDP01000006.1"/>
</dbReference>
<evidence type="ECO:0000313" key="2">
    <source>
        <dbReference type="EMBL" id="NEZ47217.1"/>
    </source>
</evidence>
<accession>A0A6M0RBP9</accession>
<dbReference type="EMBL" id="SXDP01000006">
    <property type="protein sequence ID" value="NEZ47217.1"/>
    <property type="molecule type" value="Genomic_DNA"/>
</dbReference>
<dbReference type="Proteomes" id="UP000473885">
    <property type="component" value="Unassembled WGS sequence"/>
</dbReference>
<gene>
    <name evidence="2" type="ORF">FDF74_08345</name>
</gene>
<dbReference type="AlphaFoldDB" id="A0A6M0RBP9"/>
<proteinExistence type="predicted"/>
<organism evidence="2 3">
    <name type="scientific">Clostridium niameyense</name>
    <dbReference type="NCBI Taxonomy" id="1622073"/>
    <lineage>
        <taxon>Bacteria</taxon>
        <taxon>Bacillati</taxon>
        <taxon>Bacillota</taxon>
        <taxon>Clostridia</taxon>
        <taxon>Eubacteriales</taxon>
        <taxon>Clostridiaceae</taxon>
        <taxon>Clostridium</taxon>
    </lineage>
</organism>
<evidence type="ECO:0000256" key="1">
    <source>
        <dbReference type="SAM" id="Coils"/>
    </source>
</evidence>
<name>A0A6M0RBP9_9CLOT</name>
<evidence type="ECO:0008006" key="4">
    <source>
        <dbReference type="Google" id="ProtNLM"/>
    </source>
</evidence>
<protein>
    <recommendedName>
        <fullName evidence="4">Phage protein</fullName>
    </recommendedName>
</protein>
<evidence type="ECO:0000313" key="3">
    <source>
        <dbReference type="Proteomes" id="UP000473885"/>
    </source>
</evidence>
<comment type="caution">
    <text evidence="2">The sequence shown here is derived from an EMBL/GenBank/DDBJ whole genome shotgun (WGS) entry which is preliminary data.</text>
</comment>
<keyword evidence="3" id="KW-1185">Reference proteome</keyword>
<sequence>MKIQYANDEEKKVILLKNKDKYLIEEQNLVNGNFLIFSNVPVLENEYNLILEKSDLEKVAMAEAIVDLNNEIEILKEKINKLEKEGK</sequence>